<protein>
    <submittedName>
        <fullName evidence="1">Uncharacterized protein</fullName>
    </submittedName>
</protein>
<dbReference type="EMBL" id="BARS01020002">
    <property type="protein sequence ID" value="GAG02230.1"/>
    <property type="molecule type" value="Genomic_DNA"/>
</dbReference>
<sequence length="169" mass="19448">PAETKHGELLRYASKLYHDLFCNGLGNIDVLWDMWEALVTHRYYSPCARIYEEFEVSRWMQLARILETVRTSLESDPDDPWDEDHVGVPWNENLAAELFEELINAVIVYAWEAENAKKGEGDENDLLTACKVALDWMTIGIDHVDGEPMPRDILVAAITKAERMKHENS</sequence>
<comment type="caution">
    <text evidence="1">The sequence shown here is derived from an EMBL/GenBank/DDBJ whole genome shotgun (WGS) entry which is preliminary data.</text>
</comment>
<name>X0U9J3_9ZZZZ</name>
<accession>X0U9J3</accession>
<feature type="non-terminal residue" evidence="1">
    <location>
        <position position="1"/>
    </location>
</feature>
<proteinExistence type="predicted"/>
<dbReference type="AlphaFoldDB" id="X0U9J3"/>
<evidence type="ECO:0000313" key="1">
    <source>
        <dbReference type="EMBL" id="GAG02230.1"/>
    </source>
</evidence>
<organism evidence="1">
    <name type="scientific">marine sediment metagenome</name>
    <dbReference type="NCBI Taxonomy" id="412755"/>
    <lineage>
        <taxon>unclassified sequences</taxon>
        <taxon>metagenomes</taxon>
        <taxon>ecological metagenomes</taxon>
    </lineage>
</organism>
<gene>
    <name evidence="1" type="ORF">S01H1_32319</name>
</gene>
<reference evidence="1" key="1">
    <citation type="journal article" date="2014" name="Front. Microbiol.">
        <title>High frequency of phylogenetically diverse reductive dehalogenase-homologous genes in deep subseafloor sedimentary metagenomes.</title>
        <authorList>
            <person name="Kawai M."/>
            <person name="Futagami T."/>
            <person name="Toyoda A."/>
            <person name="Takaki Y."/>
            <person name="Nishi S."/>
            <person name="Hori S."/>
            <person name="Arai W."/>
            <person name="Tsubouchi T."/>
            <person name="Morono Y."/>
            <person name="Uchiyama I."/>
            <person name="Ito T."/>
            <person name="Fujiyama A."/>
            <person name="Inagaki F."/>
            <person name="Takami H."/>
        </authorList>
    </citation>
    <scope>NUCLEOTIDE SEQUENCE</scope>
    <source>
        <strain evidence="1">Expedition CK06-06</strain>
    </source>
</reference>